<evidence type="ECO:0000313" key="3">
    <source>
        <dbReference type="Proteomes" id="UP000015527"/>
    </source>
</evidence>
<dbReference type="PATRIC" id="fig|1096930.3.peg.2995"/>
<protein>
    <recommendedName>
        <fullName evidence="4">Large polyvalent protein associated domain-containing protein</fullName>
    </recommendedName>
</protein>
<sequence length="608" mass="65233">MAAGRDSKAALRASASKSAMVQDGYRAPDVREFSERPRLAVTNLTAFDQQMAEVGGGSLGRMLETLHRTRAAVGNTVDALGTATAKVVAGGLDDWGRSFVKTKETYSLAARQAIRETMQLGLPVDETLKLAQKRAVQLAEMPPKELLDQVEEALLTKGDLPEDLRFAMGLSQQAEKEAERVLFMDGPQTAYGRVAEKAAKGIDKVFSLGTVEGMLMTYVRTPLRIFERGMVSYTPWGVKAKEVQDILAKGGMEAEIEKARMELGSMVMGMGAMLAASGAITLTNGGYDNSQNLKGAPPGRLNLPGGTFVEIGRLDPFALTLALGGFVGQAWKAYQDTGKAGYEHDEALATALQIGFLAAREGILEKTYVTGVRDLIKSAFSEQEEGLRAGYEKAVMSAFTRAIPLAGTSRMANDTLHGTAPEAVGWMDNILRAVPGGGLILPSRIDPLGNEAKGRTFGVAAGTTSNVDPVTAQLADLGVDIQGLSKADPTGFRLSSEEVSELRRLRGTEATNSDGETMKEALGRLMADPWFQRLPSKQQKQDEVVSLMRDFNTPARELLEARNPTYAADRAAMKSLTEYMADGMARKDASDAARQDVTAAGLPDPTRL</sequence>
<organism evidence="2 3">
    <name type="scientific">Novosphingobium lindaniclasticum LE124</name>
    <dbReference type="NCBI Taxonomy" id="1096930"/>
    <lineage>
        <taxon>Bacteria</taxon>
        <taxon>Pseudomonadati</taxon>
        <taxon>Pseudomonadota</taxon>
        <taxon>Alphaproteobacteria</taxon>
        <taxon>Sphingomonadales</taxon>
        <taxon>Sphingomonadaceae</taxon>
        <taxon>Novosphingobium</taxon>
    </lineage>
</organism>
<comment type="caution">
    <text evidence="2">The sequence shown here is derived from an EMBL/GenBank/DDBJ whole genome shotgun (WGS) entry which is preliminary data.</text>
</comment>
<evidence type="ECO:0008006" key="4">
    <source>
        <dbReference type="Google" id="ProtNLM"/>
    </source>
</evidence>
<keyword evidence="3" id="KW-1185">Reference proteome</keyword>
<reference evidence="2 3" key="1">
    <citation type="journal article" date="2013" name="Genome Announc.">
        <title>Genome Sequence of Novosphingobium lindaniclasticum LE124T, Isolated from a Hexachlorocyclohexane Dumpsite.</title>
        <authorList>
            <person name="Saxena A."/>
            <person name="Nayyar N."/>
            <person name="Sangwan N."/>
            <person name="Kumari R."/>
            <person name="Khurana J.P."/>
            <person name="Lal R."/>
        </authorList>
    </citation>
    <scope>NUCLEOTIDE SEQUENCE [LARGE SCALE GENOMIC DNA]</scope>
    <source>
        <strain evidence="2 3">LE124</strain>
    </source>
</reference>
<name>T0H8K7_9SPHN</name>
<gene>
    <name evidence="2" type="ORF">L284_15060</name>
</gene>
<dbReference type="Proteomes" id="UP000015527">
    <property type="component" value="Unassembled WGS sequence"/>
</dbReference>
<dbReference type="RefSeq" id="WP_021234833.1">
    <property type="nucleotide sequence ID" value="NZ_ATHL01000094.1"/>
</dbReference>
<accession>T0H8K7</accession>
<evidence type="ECO:0000256" key="1">
    <source>
        <dbReference type="SAM" id="MobiDB-lite"/>
    </source>
</evidence>
<dbReference type="EMBL" id="ATHL01000094">
    <property type="protein sequence ID" value="EQB12691.1"/>
    <property type="molecule type" value="Genomic_DNA"/>
</dbReference>
<evidence type="ECO:0000313" key="2">
    <source>
        <dbReference type="EMBL" id="EQB12691.1"/>
    </source>
</evidence>
<proteinExistence type="predicted"/>
<feature type="compositionally biased region" description="Basic and acidic residues" evidence="1">
    <location>
        <begin position="585"/>
        <end position="594"/>
    </location>
</feature>
<dbReference type="OrthoDB" id="7029574at2"/>
<feature type="region of interest" description="Disordered" evidence="1">
    <location>
        <begin position="585"/>
        <end position="608"/>
    </location>
</feature>
<dbReference type="AlphaFoldDB" id="T0H8K7"/>